<evidence type="ECO:0000256" key="10">
    <source>
        <dbReference type="ARBA" id="ARBA00022840"/>
    </source>
</evidence>
<dbReference type="FunFam" id="3.30.565.10:FF:000006">
    <property type="entry name" value="Sensor histidine kinase WalK"/>
    <property type="match status" value="1"/>
</dbReference>
<dbReference type="Gene3D" id="6.10.340.10">
    <property type="match status" value="1"/>
</dbReference>
<dbReference type="PANTHER" id="PTHR45436:SF3">
    <property type="entry name" value="SENSOR HISTIDINE KINASE HPRS"/>
    <property type="match status" value="1"/>
</dbReference>
<dbReference type="NCBIfam" id="TIGR01386">
    <property type="entry name" value="cztS_silS_copS"/>
    <property type="match status" value="1"/>
</dbReference>
<dbReference type="InterPro" id="IPR036097">
    <property type="entry name" value="HisK_dim/P_sf"/>
</dbReference>
<evidence type="ECO:0000256" key="6">
    <source>
        <dbReference type="ARBA" id="ARBA00022679"/>
    </source>
</evidence>
<dbReference type="InterPro" id="IPR004358">
    <property type="entry name" value="Sig_transdc_His_kin-like_C"/>
</dbReference>
<keyword evidence="11 14" id="KW-1133">Transmembrane helix</keyword>
<comment type="caution">
    <text evidence="17">The sequence shown here is derived from an EMBL/GenBank/DDBJ whole genome shotgun (WGS) entry which is preliminary data.</text>
</comment>
<keyword evidence="12 14" id="KW-0902">Two-component regulatory system</keyword>
<feature type="transmembrane region" description="Helical" evidence="14">
    <location>
        <begin position="12"/>
        <end position="34"/>
    </location>
</feature>
<dbReference type="Gene3D" id="3.30.565.10">
    <property type="entry name" value="Histidine kinase-like ATPase, C-terminal domain"/>
    <property type="match status" value="1"/>
</dbReference>
<dbReference type="InterPro" id="IPR005467">
    <property type="entry name" value="His_kinase_dom"/>
</dbReference>
<dbReference type="PROSITE" id="PS50109">
    <property type="entry name" value="HIS_KIN"/>
    <property type="match status" value="1"/>
</dbReference>
<keyword evidence="5" id="KW-0597">Phosphoprotein</keyword>
<evidence type="ECO:0000256" key="7">
    <source>
        <dbReference type="ARBA" id="ARBA00022692"/>
    </source>
</evidence>
<dbReference type="InterPro" id="IPR003660">
    <property type="entry name" value="HAMP_dom"/>
</dbReference>
<dbReference type="SUPFAM" id="SSF55874">
    <property type="entry name" value="ATPase domain of HSP90 chaperone/DNA topoisomerase II/histidine kinase"/>
    <property type="match status" value="1"/>
</dbReference>
<keyword evidence="8 14" id="KW-0547">Nucleotide-binding</keyword>
<dbReference type="InterPro" id="IPR036890">
    <property type="entry name" value="HATPase_C_sf"/>
</dbReference>
<comment type="function">
    <text evidence="14">Member of a two-component regulatory system.</text>
</comment>
<dbReference type="EMBL" id="LUUI01000144">
    <property type="protein sequence ID" value="OAI11105.1"/>
    <property type="molecule type" value="Genomic_DNA"/>
</dbReference>
<evidence type="ECO:0000256" key="14">
    <source>
        <dbReference type="RuleBase" id="RU364088"/>
    </source>
</evidence>
<dbReference type="SMART" id="SM00388">
    <property type="entry name" value="HisKA"/>
    <property type="match status" value="1"/>
</dbReference>
<dbReference type="SUPFAM" id="SSF47384">
    <property type="entry name" value="Homodimeric domain of signal transducing histidine kinase"/>
    <property type="match status" value="1"/>
</dbReference>
<dbReference type="STRING" id="980561.A1359_15005"/>
<dbReference type="GO" id="GO:0000155">
    <property type="term" value="F:phosphorelay sensor kinase activity"/>
    <property type="evidence" value="ECO:0007669"/>
    <property type="project" value="InterPro"/>
</dbReference>
<dbReference type="FunFam" id="1.10.287.130:FF:000001">
    <property type="entry name" value="Two-component sensor histidine kinase"/>
    <property type="match status" value="1"/>
</dbReference>
<comment type="catalytic activity">
    <reaction evidence="1 14">
        <text>ATP + protein L-histidine = ADP + protein N-phospho-L-histidine.</text>
        <dbReference type="EC" id="2.7.13.3"/>
    </reaction>
</comment>
<dbReference type="Gene3D" id="1.10.287.130">
    <property type="match status" value="1"/>
</dbReference>
<dbReference type="InterPro" id="IPR003661">
    <property type="entry name" value="HisK_dim/P_dom"/>
</dbReference>
<dbReference type="PANTHER" id="PTHR45436">
    <property type="entry name" value="SENSOR HISTIDINE KINASE YKOH"/>
    <property type="match status" value="1"/>
</dbReference>
<evidence type="ECO:0000313" key="18">
    <source>
        <dbReference type="Proteomes" id="UP000078476"/>
    </source>
</evidence>
<dbReference type="AlphaFoldDB" id="A0A177MZS7"/>
<keyword evidence="4 14" id="KW-0997">Cell inner membrane</keyword>
<evidence type="ECO:0000259" key="15">
    <source>
        <dbReference type="PROSITE" id="PS50109"/>
    </source>
</evidence>
<keyword evidence="3 14" id="KW-1003">Cell membrane</keyword>
<dbReference type="Proteomes" id="UP000078476">
    <property type="component" value="Unassembled WGS sequence"/>
</dbReference>
<evidence type="ECO:0000256" key="12">
    <source>
        <dbReference type="ARBA" id="ARBA00023012"/>
    </source>
</evidence>
<dbReference type="SMART" id="SM00304">
    <property type="entry name" value="HAMP"/>
    <property type="match status" value="1"/>
</dbReference>
<evidence type="ECO:0000259" key="16">
    <source>
        <dbReference type="PROSITE" id="PS50885"/>
    </source>
</evidence>
<name>A0A177MZS7_9GAMM</name>
<dbReference type="InterPro" id="IPR003594">
    <property type="entry name" value="HATPase_dom"/>
</dbReference>
<dbReference type="RefSeq" id="WP_066986127.1">
    <property type="nucleotide sequence ID" value="NZ_LUUI01000144.1"/>
</dbReference>
<dbReference type="CDD" id="cd00082">
    <property type="entry name" value="HisKA"/>
    <property type="match status" value="1"/>
</dbReference>
<evidence type="ECO:0000256" key="2">
    <source>
        <dbReference type="ARBA" id="ARBA00004533"/>
    </source>
</evidence>
<accession>A0A177MZS7</accession>
<keyword evidence="6 14" id="KW-0808">Transferase</keyword>
<dbReference type="Pfam" id="PF00672">
    <property type="entry name" value="HAMP"/>
    <property type="match status" value="1"/>
</dbReference>
<evidence type="ECO:0000256" key="1">
    <source>
        <dbReference type="ARBA" id="ARBA00000085"/>
    </source>
</evidence>
<evidence type="ECO:0000256" key="13">
    <source>
        <dbReference type="ARBA" id="ARBA00023136"/>
    </source>
</evidence>
<keyword evidence="10 14" id="KW-0067">ATP-binding</keyword>
<protein>
    <recommendedName>
        <fullName evidence="14">Sensor protein</fullName>
        <ecNumber evidence="14">2.7.13.3</ecNumber>
    </recommendedName>
</protein>
<proteinExistence type="predicted"/>
<evidence type="ECO:0000256" key="5">
    <source>
        <dbReference type="ARBA" id="ARBA00022553"/>
    </source>
</evidence>
<comment type="subcellular location">
    <subcellularLocation>
        <location evidence="2 14">Cell inner membrane</location>
    </subcellularLocation>
</comment>
<dbReference type="Pfam" id="PF00512">
    <property type="entry name" value="HisKA"/>
    <property type="match status" value="1"/>
</dbReference>
<dbReference type="Pfam" id="PF02518">
    <property type="entry name" value="HATPase_c"/>
    <property type="match status" value="1"/>
</dbReference>
<feature type="domain" description="HAMP" evidence="16">
    <location>
        <begin position="190"/>
        <end position="243"/>
    </location>
</feature>
<dbReference type="SMART" id="SM00387">
    <property type="entry name" value="HATPase_c"/>
    <property type="match status" value="1"/>
</dbReference>
<evidence type="ECO:0000313" key="17">
    <source>
        <dbReference type="EMBL" id="OAI11105.1"/>
    </source>
</evidence>
<evidence type="ECO:0000256" key="4">
    <source>
        <dbReference type="ARBA" id="ARBA00022519"/>
    </source>
</evidence>
<dbReference type="EC" id="2.7.13.3" evidence="14"/>
<keyword evidence="13 14" id="KW-0472">Membrane</keyword>
<organism evidence="17 18">
    <name type="scientific">Methylomonas lenta</name>
    <dbReference type="NCBI Taxonomy" id="980561"/>
    <lineage>
        <taxon>Bacteria</taxon>
        <taxon>Pseudomonadati</taxon>
        <taxon>Pseudomonadota</taxon>
        <taxon>Gammaproteobacteria</taxon>
        <taxon>Methylococcales</taxon>
        <taxon>Methylococcaceae</taxon>
        <taxon>Methylomonas</taxon>
    </lineage>
</organism>
<dbReference type="OrthoDB" id="5561773at2"/>
<dbReference type="CDD" id="cd00075">
    <property type="entry name" value="HATPase"/>
    <property type="match status" value="1"/>
</dbReference>
<gene>
    <name evidence="17" type="ORF">A1359_15005</name>
</gene>
<dbReference type="CDD" id="cd06225">
    <property type="entry name" value="HAMP"/>
    <property type="match status" value="1"/>
</dbReference>
<evidence type="ECO:0000256" key="9">
    <source>
        <dbReference type="ARBA" id="ARBA00022777"/>
    </source>
</evidence>
<keyword evidence="7 14" id="KW-0812">Transmembrane</keyword>
<evidence type="ECO:0000256" key="8">
    <source>
        <dbReference type="ARBA" id="ARBA00022741"/>
    </source>
</evidence>
<reference evidence="17 18" key="1">
    <citation type="submission" date="2016-03" db="EMBL/GenBank/DDBJ databases">
        <authorList>
            <person name="Ploux O."/>
        </authorList>
    </citation>
    <scope>NUCLEOTIDE SEQUENCE [LARGE SCALE GENOMIC DNA]</scope>
    <source>
        <strain evidence="17 18">R-45370</strain>
    </source>
</reference>
<evidence type="ECO:0000256" key="3">
    <source>
        <dbReference type="ARBA" id="ARBA00022475"/>
    </source>
</evidence>
<sequence>MSWNSAKPWSITARLTFLYVLSAALILCSIGWYLHQSLVDTFAQDNQQFLLKEIQLLQTVLQQQPLNSEQLSAEQNEGVDLPVGRYYSRIFSENSQPLSETTGASALLANAQFPAPAEVAKAKLSKQTLPDGRSLMLMSVYTTAPSRYVIQIALDTSHETTLLMAHGRNLLAALLIGLLFSSVAGLLVARRGLQPLADMTRHMRGITATQLDEQLEPRRWPAELSSVAAAFNEMLQRLAKSFNQLNQFSADLAHELRTPINNLMGETEVALAKPRSGEEYQEILASNLEEYLRLSRIVETLLFLARAENTEISLCTKQLDGRAELEAACSYHEGLAEEKNIQLLCQGEGILHADAQLVKRVLSNLLLNAIAHTPIGGRIQLSIEQAKDGAAEICVQDSGCGIAAEHLPKLFDRFYQVDSARSMHGTGLGLAIVKSIMELHGGRVTVNSTVKQGTGITVKFPLPVE</sequence>
<keyword evidence="9 14" id="KW-0418">Kinase</keyword>
<dbReference type="InterPro" id="IPR050428">
    <property type="entry name" value="TCS_sensor_his_kinase"/>
</dbReference>
<feature type="domain" description="Histidine kinase" evidence="15">
    <location>
        <begin position="251"/>
        <end position="464"/>
    </location>
</feature>
<dbReference type="PRINTS" id="PR00344">
    <property type="entry name" value="BCTRLSENSOR"/>
</dbReference>
<evidence type="ECO:0000256" key="11">
    <source>
        <dbReference type="ARBA" id="ARBA00022989"/>
    </source>
</evidence>
<feature type="transmembrane region" description="Helical" evidence="14">
    <location>
        <begin position="170"/>
        <end position="189"/>
    </location>
</feature>
<dbReference type="GO" id="GO:0005886">
    <property type="term" value="C:plasma membrane"/>
    <property type="evidence" value="ECO:0007669"/>
    <property type="project" value="UniProtKB-SubCell"/>
</dbReference>
<dbReference type="PROSITE" id="PS50885">
    <property type="entry name" value="HAMP"/>
    <property type="match status" value="1"/>
</dbReference>
<dbReference type="InterPro" id="IPR006290">
    <property type="entry name" value="CztS_silS_copS"/>
</dbReference>
<dbReference type="GO" id="GO:0005524">
    <property type="term" value="F:ATP binding"/>
    <property type="evidence" value="ECO:0007669"/>
    <property type="project" value="UniProtKB-KW"/>
</dbReference>
<keyword evidence="18" id="KW-1185">Reference proteome</keyword>